<feature type="domain" description="FMN-dependent dehydrogenase" evidence="12">
    <location>
        <begin position="167"/>
        <end position="323"/>
    </location>
</feature>
<keyword evidence="3 11" id="KW-0285">Flavoprotein</keyword>
<evidence type="ECO:0000256" key="2">
    <source>
        <dbReference type="ARBA" id="ARBA00022490"/>
    </source>
</evidence>
<evidence type="ECO:0000256" key="6">
    <source>
        <dbReference type="ARBA" id="ARBA00022842"/>
    </source>
</evidence>
<dbReference type="Gene3D" id="3.20.20.70">
    <property type="entry name" value="Aldolase class I"/>
    <property type="match status" value="1"/>
</dbReference>
<evidence type="ECO:0000256" key="11">
    <source>
        <dbReference type="HAMAP-Rule" id="MF_00354"/>
    </source>
</evidence>
<name>A0ABY8IWT1_9BACI</name>
<accession>A0ABY8IWT1</accession>
<dbReference type="PIRSF" id="PIRSF003314">
    <property type="entry name" value="IPP_isomerase"/>
    <property type="match status" value="1"/>
</dbReference>
<keyword evidence="6 11" id="KW-0460">Magnesium</keyword>
<reference evidence="13 14" key="1">
    <citation type="submission" date="2023-04" db="EMBL/GenBank/DDBJ databases">
        <title>Genome sequence of Halobacillus naozhouensis KACC 21980.</title>
        <authorList>
            <person name="Kim S."/>
            <person name="Heo J."/>
            <person name="Kwon S.-W."/>
        </authorList>
    </citation>
    <scope>NUCLEOTIDE SEQUENCE [LARGE SCALE GENOMIC DNA]</scope>
    <source>
        <strain evidence="13 14">KCTC 13234</strain>
    </source>
</reference>
<dbReference type="InterPro" id="IPR000262">
    <property type="entry name" value="FMN-dep_DH"/>
</dbReference>
<evidence type="ECO:0000256" key="3">
    <source>
        <dbReference type="ARBA" id="ARBA00022630"/>
    </source>
</evidence>
<evidence type="ECO:0000256" key="10">
    <source>
        <dbReference type="ARBA" id="ARBA00025810"/>
    </source>
</evidence>
<keyword evidence="14" id="KW-1185">Reference proteome</keyword>
<feature type="binding site" evidence="11">
    <location>
        <position position="152"/>
    </location>
    <ligand>
        <name>substrate</name>
    </ligand>
</feature>
<comment type="catalytic activity">
    <reaction evidence="11">
        <text>isopentenyl diphosphate = dimethylallyl diphosphate</text>
        <dbReference type="Rhea" id="RHEA:23284"/>
        <dbReference type="ChEBI" id="CHEBI:57623"/>
        <dbReference type="ChEBI" id="CHEBI:128769"/>
        <dbReference type="EC" id="5.3.3.2"/>
    </reaction>
</comment>
<comment type="cofactor">
    <cofactor evidence="11">
        <name>Mg(2+)</name>
        <dbReference type="ChEBI" id="CHEBI:18420"/>
    </cofactor>
</comment>
<feature type="binding site" evidence="11">
    <location>
        <position position="93"/>
    </location>
    <ligand>
        <name>FMN</name>
        <dbReference type="ChEBI" id="CHEBI:58210"/>
    </ligand>
</feature>
<dbReference type="PANTHER" id="PTHR43665">
    <property type="entry name" value="ISOPENTENYL-DIPHOSPHATE DELTA-ISOMERASE"/>
    <property type="match status" value="1"/>
</dbReference>
<comment type="similarity">
    <text evidence="11">Belongs to the IPP isomerase type 2 family.</text>
</comment>
<comment type="caution">
    <text evidence="11">Lacks conserved residue(s) required for the propagation of feature annotation.</text>
</comment>
<evidence type="ECO:0000256" key="7">
    <source>
        <dbReference type="ARBA" id="ARBA00022857"/>
    </source>
</evidence>
<feature type="binding site" evidence="11">
    <location>
        <begin position="6"/>
        <end position="7"/>
    </location>
    <ligand>
        <name>substrate</name>
    </ligand>
</feature>
<dbReference type="GO" id="GO:0004452">
    <property type="term" value="F:isopentenyl-diphosphate delta-isomerase activity"/>
    <property type="evidence" value="ECO:0007669"/>
    <property type="project" value="UniProtKB-EC"/>
</dbReference>
<sequence length="345" mass="37767">MSRSERKLDHIRHALSHKRDAHNHFDDIDLIHQSLTDLDWEHLDLSTKVGELKLSSPLFINAMTGGGGKKTIEINQSLARVSAQTGISMAVGSQMAAIKDKIERPSFEIVRKENPHGVILANVGSESTVEQALDAVDMVGANALQIHVNTLQELIMPEGDRDFTSRSKNIENIVRSLPIPVIIKEVGYGMSKETVEHLSSLGVTYIDVGGRGGTNFSRVENLRREKPLTAFENWGIPTPISLIEAENTSKELHVIASGGVRNGLDGAKALVLGAQAFGMAGSLLRTLVEQGEEAVVSNIHFITRELKMAMMLLGTSKLSDLRGKSYVTTGKTNDWVEQRSLRTKC</sequence>
<dbReference type="NCBIfam" id="TIGR02151">
    <property type="entry name" value="IPP_isom_2"/>
    <property type="match status" value="1"/>
</dbReference>
<keyword evidence="4 11" id="KW-0288">FMN</keyword>
<dbReference type="InterPro" id="IPR011179">
    <property type="entry name" value="IPdP_isomerase"/>
</dbReference>
<comment type="subcellular location">
    <subcellularLocation>
        <location evidence="11">Cytoplasm</location>
    </subcellularLocation>
</comment>
<keyword evidence="5 11" id="KW-0479">Metal-binding</keyword>
<protein>
    <recommendedName>
        <fullName evidence="11">Isopentenyl-diphosphate delta-isomerase</fullName>
        <shortName evidence="11">IPP isomerase</shortName>
        <ecNumber evidence="11">5.3.3.2</ecNumber>
    </recommendedName>
    <alternativeName>
        <fullName evidence="11">Isopentenyl diphosphate:dimethylallyl diphosphate isomerase</fullName>
    </alternativeName>
    <alternativeName>
        <fullName evidence="11">Isopentenyl pyrophosphate isomerase</fullName>
    </alternativeName>
    <alternativeName>
        <fullName evidence="11">Type 2 isopentenyl diphosphate isomerase</fullName>
        <shortName evidence="11">IDI-2</shortName>
    </alternativeName>
</protein>
<feature type="binding site" evidence="11">
    <location>
        <position position="184"/>
    </location>
    <ligand>
        <name>FMN</name>
        <dbReference type="ChEBI" id="CHEBI:58210"/>
    </ligand>
</feature>
<evidence type="ECO:0000256" key="9">
    <source>
        <dbReference type="ARBA" id="ARBA00023235"/>
    </source>
</evidence>
<feature type="binding site" evidence="11">
    <location>
        <position position="214"/>
    </location>
    <ligand>
        <name>FMN</name>
        <dbReference type="ChEBI" id="CHEBI:58210"/>
    </ligand>
</feature>
<evidence type="ECO:0000256" key="4">
    <source>
        <dbReference type="ARBA" id="ARBA00022643"/>
    </source>
</evidence>
<comment type="cofactor">
    <cofactor evidence="1 11">
        <name>FMN</name>
        <dbReference type="ChEBI" id="CHEBI:58210"/>
    </cofactor>
</comment>
<feature type="binding site" evidence="11">
    <location>
        <begin position="62"/>
        <end position="64"/>
    </location>
    <ligand>
        <name>FMN</name>
        <dbReference type="ChEBI" id="CHEBI:58210"/>
    </ligand>
</feature>
<keyword evidence="8 11" id="KW-0414">Isoprene biosynthesis</keyword>
<keyword evidence="9 11" id="KW-0413">Isomerase</keyword>
<feature type="binding site" evidence="11">
    <location>
        <position position="153"/>
    </location>
    <ligand>
        <name>Mg(2+)</name>
        <dbReference type="ChEBI" id="CHEBI:18420"/>
    </ligand>
</feature>
<dbReference type="SUPFAM" id="SSF51395">
    <property type="entry name" value="FMN-linked oxidoreductases"/>
    <property type="match status" value="1"/>
</dbReference>
<feature type="binding site" evidence="11">
    <location>
        <begin position="280"/>
        <end position="281"/>
    </location>
    <ligand>
        <name>FMN</name>
        <dbReference type="ChEBI" id="CHEBI:58210"/>
    </ligand>
</feature>
<evidence type="ECO:0000313" key="13">
    <source>
        <dbReference type="EMBL" id="WFT73116.1"/>
    </source>
</evidence>
<keyword evidence="2 11" id="KW-0963">Cytoplasm</keyword>
<comment type="cofactor">
    <cofactor evidence="11">
        <name>NADPH</name>
        <dbReference type="ChEBI" id="CHEBI:57783"/>
    </cofactor>
</comment>
<dbReference type="PANTHER" id="PTHR43665:SF1">
    <property type="entry name" value="ISOPENTENYL-DIPHOSPHATE DELTA-ISOMERASE"/>
    <property type="match status" value="1"/>
</dbReference>
<dbReference type="SMART" id="SM01240">
    <property type="entry name" value="IMPDH"/>
    <property type="match status" value="1"/>
</dbReference>
<evidence type="ECO:0000256" key="1">
    <source>
        <dbReference type="ARBA" id="ARBA00001917"/>
    </source>
</evidence>
<proteinExistence type="inferred from homology"/>
<evidence type="ECO:0000259" key="12">
    <source>
        <dbReference type="Pfam" id="PF01070"/>
    </source>
</evidence>
<keyword evidence="7 11" id="KW-0521">NADP</keyword>
<comment type="function">
    <text evidence="11">Involved in the biosynthesis of isoprenoids. Catalyzes the 1,3-allylic rearrangement of the homoallylic substrate isopentenyl (IPP) to its allylic isomer, dimethylallyl diphosphate (DMAPP).</text>
</comment>
<dbReference type="Proteomes" id="UP001221597">
    <property type="component" value="Chromosome"/>
</dbReference>
<feature type="binding site" evidence="11">
    <location>
        <begin position="259"/>
        <end position="261"/>
    </location>
    <ligand>
        <name>FMN</name>
        <dbReference type="ChEBI" id="CHEBI:58210"/>
    </ligand>
</feature>
<evidence type="ECO:0000256" key="5">
    <source>
        <dbReference type="ARBA" id="ARBA00022723"/>
    </source>
</evidence>
<organism evidence="13 14">
    <name type="scientific">Halobacillus naozhouensis</name>
    <dbReference type="NCBI Taxonomy" id="554880"/>
    <lineage>
        <taxon>Bacteria</taxon>
        <taxon>Bacillati</taxon>
        <taxon>Bacillota</taxon>
        <taxon>Bacilli</taxon>
        <taxon>Bacillales</taxon>
        <taxon>Bacillaceae</taxon>
        <taxon>Halobacillus</taxon>
    </lineage>
</organism>
<dbReference type="EC" id="5.3.3.2" evidence="11"/>
<evidence type="ECO:0000313" key="14">
    <source>
        <dbReference type="Proteomes" id="UP001221597"/>
    </source>
</evidence>
<dbReference type="CDD" id="cd02811">
    <property type="entry name" value="IDI-2_FMN"/>
    <property type="match status" value="1"/>
</dbReference>
<feature type="binding site" evidence="11">
    <location>
        <position position="122"/>
    </location>
    <ligand>
        <name>FMN</name>
        <dbReference type="ChEBI" id="CHEBI:58210"/>
    </ligand>
</feature>
<dbReference type="InterPro" id="IPR013785">
    <property type="entry name" value="Aldolase_TIM"/>
</dbReference>
<dbReference type="EMBL" id="CP121671">
    <property type="protein sequence ID" value="WFT73116.1"/>
    <property type="molecule type" value="Genomic_DNA"/>
</dbReference>
<evidence type="ECO:0000256" key="8">
    <source>
        <dbReference type="ARBA" id="ARBA00023229"/>
    </source>
</evidence>
<dbReference type="Pfam" id="PF01070">
    <property type="entry name" value="FMN_dh"/>
    <property type="match status" value="1"/>
</dbReference>
<comment type="subunit">
    <text evidence="10 11">Homooctamer. Dimer of tetramers.</text>
</comment>
<dbReference type="RefSeq" id="WP_283075141.1">
    <property type="nucleotide sequence ID" value="NZ_CP121671.1"/>
</dbReference>
<gene>
    <name evidence="11 13" type="primary">fni</name>
    <name evidence="13" type="ORF">P9989_11920</name>
</gene>
<dbReference type="HAMAP" id="MF_00354">
    <property type="entry name" value="Idi_2"/>
    <property type="match status" value="1"/>
</dbReference>